<evidence type="ECO:0000313" key="1">
    <source>
        <dbReference type="EMBL" id="QQP49412.1"/>
    </source>
</evidence>
<dbReference type="Proteomes" id="UP000595437">
    <property type="component" value="Chromosome 6"/>
</dbReference>
<protein>
    <submittedName>
        <fullName evidence="1">Uncharacterized protein</fullName>
    </submittedName>
</protein>
<reference evidence="2" key="1">
    <citation type="submission" date="2021-01" db="EMBL/GenBank/DDBJ databases">
        <title>Caligus Genome Assembly.</title>
        <authorList>
            <person name="Gallardo-Escarate C."/>
        </authorList>
    </citation>
    <scope>NUCLEOTIDE SEQUENCE [LARGE SCALE GENOMIC DNA]</scope>
</reference>
<accession>A0A7T8HG17</accession>
<proteinExistence type="predicted"/>
<name>A0A7T8HG17_CALRO</name>
<gene>
    <name evidence="1" type="ORF">FKW44_010082</name>
</gene>
<feature type="non-terminal residue" evidence="1">
    <location>
        <position position="1"/>
    </location>
</feature>
<dbReference type="EMBL" id="CP045895">
    <property type="protein sequence ID" value="QQP49412.1"/>
    <property type="molecule type" value="Genomic_DNA"/>
</dbReference>
<sequence length="49" mass="5534">VIESRPMPPLIVNVESLKSAISREWEVYPKEDIRRACASFRAASSLHHG</sequence>
<organism evidence="1 2">
    <name type="scientific">Caligus rogercresseyi</name>
    <name type="common">Sea louse</name>
    <dbReference type="NCBI Taxonomy" id="217165"/>
    <lineage>
        <taxon>Eukaryota</taxon>
        <taxon>Metazoa</taxon>
        <taxon>Ecdysozoa</taxon>
        <taxon>Arthropoda</taxon>
        <taxon>Crustacea</taxon>
        <taxon>Multicrustacea</taxon>
        <taxon>Hexanauplia</taxon>
        <taxon>Copepoda</taxon>
        <taxon>Siphonostomatoida</taxon>
        <taxon>Caligidae</taxon>
        <taxon>Caligus</taxon>
    </lineage>
</organism>
<dbReference type="OrthoDB" id="9981685at2759"/>
<dbReference type="AlphaFoldDB" id="A0A7T8HG17"/>
<keyword evidence="2" id="KW-1185">Reference proteome</keyword>
<evidence type="ECO:0000313" key="2">
    <source>
        <dbReference type="Proteomes" id="UP000595437"/>
    </source>
</evidence>